<feature type="signal peptide" evidence="2">
    <location>
        <begin position="1"/>
        <end position="25"/>
    </location>
</feature>
<accession>A0ABM0GW37</accession>
<keyword evidence="1" id="KW-1133">Transmembrane helix</keyword>
<organism evidence="3 4">
    <name type="scientific">Saccoglossus kowalevskii</name>
    <name type="common">Acorn worm</name>
    <dbReference type="NCBI Taxonomy" id="10224"/>
    <lineage>
        <taxon>Eukaryota</taxon>
        <taxon>Metazoa</taxon>
        <taxon>Hemichordata</taxon>
        <taxon>Enteropneusta</taxon>
        <taxon>Harrimaniidae</taxon>
        <taxon>Saccoglossus</taxon>
    </lineage>
</organism>
<keyword evidence="1" id="KW-0812">Transmembrane</keyword>
<evidence type="ECO:0000313" key="4">
    <source>
        <dbReference type="RefSeq" id="XP_002738616.1"/>
    </source>
</evidence>
<keyword evidence="2" id="KW-0732">Signal</keyword>
<dbReference type="Proteomes" id="UP000694865">
    <property type="component" value="Unplaced"/>
</dbReference>
<feature type="transmembrane region" description="Helical" evidence="1">
    <location>
        <begin position="193"/>
        <end position="217"/>
    </location>
</feature>
<dbReference type="RefSeq" id="XP_002738616.1">
    <property type="nucleotide sequence ID" value="XM_002738570.2"/>
</dbReference>
<proteinExistence type="predicted"/>
<protein>
    <submittedName>
        <fullName evidence="4">Uncharacterized protein LOC100374740</fullName>
    </submittedName>
</protein>
<name>A0ABM0GW37_SACKO</name>
<evidence type="ECO:0000256" key="2">
    <source>
        <dbReference type="SAM" id="SignalP"/>
    </source>
</evidence>
<feature type="chain" id="PRO_5046372327" evidence="2">
    <location>
        <begin position="26"/>
        <end position="242"/>
    </location>
</feature>
<reference evidence="4" key="1">
    <citation type="submission" date="2025-08" db="UniProtKB">
        <authorList>
            <consortium name="RefSeq"/>
        </authorList>
    </citation>
    <scope>IDENTIFICATION</scope>
    <source>
        <tissue evidence="4">Testes</tissue>
    </source>
</reference>
<keyword evidence="1" id="KW-0472">Membrane</keyword>
<evidence type="ECO:0000313" key="3">
    <source>
        <dbReference type="Proteomes" id="UP000694865"/>
    </source>
</evidence>
<dbReference type="GeneID" id="100374740"/>
<gene>
    <name evidence="4" type="primary">LOC100374740</name>
</gene>
<evidence type="ECO:0000256" key="1">
    <source>
        <dbReference type="SAM" id="Phobius"/>
    </source>
</evidence>
<keyword evidence="3" id="KW-1185">Reference proteome</keyword>
<sequence length="242" mass="27439">MLACVHSCLLAVCVVIATETVITLGIRFPENLQCANGGYRKYSECGCGTEYAVTERRKNIPLYDIGNYFYYWNENYKKRFYYCRSCSFCDDGIPTIAPCWENQDTICGEYCEDVDKYYDIGTKSCQLKSLLKPQRGSAVFASLSETTESPKVENKVHFKDEVTNVTPEYGAFTALSTADDTARSQRYHGNESIAMMTVTAVLFAVMIILAVITLSIACRRLRRNTKQLNKPEREAENIEMMP</sequence>